<dbReference type="EMBL" id="BARS01014051">
    <property type="protein sequence ID" value="GAF89518.1"/>
    <property type="molecule type" value="Genomic_DNA"/>
</dbReference>
<protein>
    <recommendedName>
        <fullName evidence="1">Large polyvalent-protein-associated domain-containing protein</fullName>
    </recommendedName>
</protein>
<comment type="caution">
    <text evidence="2">The sequence shown here is derived from an EMBL/GenBank/DDBJ whole genome shotgun (WGS) entry which is preliminary data.</text>
</comment>
<feature type="non-terminal residue" evidence="2">
    <location>
        <position position="101"/>
    </location>
</feature>
<name>X0T7S3_9ZZZZ</name>
<dbReference type="Pfam" id="PF18828">
    <property type="entry name" value="LPD15"/>
    <property type="match status" value="1"/>
</dbReference>
<organism evidence="2">
    <name type="scientific">marine sediment metagenome</name>
    <dbReference type="NCBI Taxonomy" id="412755"/>
    <lineage>
        <taxon>unclassified sequences</taxon>
        <taxon>metagenomes</taxon>
        <taxon>ecological metagenomes</taxon>
    </lineage>
</organism>
<proteinExistence type="predicted"/>
<sequence>LDMDDTLYPEDRSRLEEIKSTDPAAVILNGYYCGHLGEDMSLDELTAGVRYHYENSMNDIDGFIGAHDDRLPPEVIEEARAAAHEAGLPFSENPYRDGEDF</sequence>
<evidence type="ECO:0000259" key="1">
    <source>
        <dbReference type="Pfam" id="PF18828"/>
    </source>
</evidence>
<feature type="non-terminal residue" evidence="2">
    <location>
        <position position="1"/>
    </location>
</feature>
<evidence type="ECO:0000313" key="2">
    <source>
        <dbReference type="EMBL" id="GAF89518.1"/>
    </source>
</evidence>
<reference evidence="2" key="1">
    <citation type="journal article" date="2014" name="Front. Microbiol.">
        <title>High frequency of phylogenetically diverse reductive dehalogenase-homologous genes in deep subseafloor sedimentary metagenomes.</title>
        <authorList>
            <person name="Kawai M."/>
            <person name="Futagami T."/>
            <person name="Toyoda A."/>
            <person name="Takaki Y."/>
            <person name="Nishi S."/>
            <person name="Hori S."/>
            <person name="Arai W."/>
            <person name="Tsubouchi T."/>
            <person name="Morono Y."/>
            <person name="Uchiyama I."/>
            <person name="Ito T."/>
            <person name="Fujiyama A."/>
            <person name="Inagaki F."/>
            <person name="Takami H."/>
        </authorList>
    </citation>
    <scope>NUCLEOTIDE SEQUENCE</scope>
    <source>
        <strain evidence="2">Expedition CK06-06</strain>
    </source>
</reference>
<dbReference type="AlphaFoldDB" id="X0T7S3"/>
<gene>
    <name evidence="2" type="ORF">S01H1_23974</name>
</gene>
<accession>X0T7S3</accession>
<feature type="domain" description="Large polyvalent-protein-associated" evidence="1">
    <location>
        <begin position="2"/>
        <end position="62"/>
    </location>
</feature>
<dbReference type="InterPro" id="IPR040512">
    <property type="entry name" value="LPD15"/>
</dbReference>